<evidence type="ECO:0000256" key="1">
    <source>
        <dbReference type="SAM" id="MobiDB-lite"/>
    </source>
</evidence>
<name>A0A8H6K4S7_9PEZI</name>
<feature type="compositionally biased region" description="Polar residues" evidence="1">
    <location>
        <begin position="1"/>
        <end position="15"/>
    </location>
</feature>
<proteinExistence type="predicted"/>
<accession>A0A8H6K4S7</accession>
<gene>
    <name evidence="2" type="ORF">CPLU01_10832</name>
</gene>
<reference evidence="2" key="1">
    <citation type="journal article" date="2020" name="Phytopathology">
        <title>Genome Sequence Resources of Colletotrichum truncatum, C. plurivorum, C. musicola, and C. sojae: Four Species Pathogenic to Soybean (Glycine max).</title>
        <authorList>
            <person name="Rogerio F."/>
            <person name="Boufleur T.R."/>
            <person name="Ciampi-Guillardi M."/>
            <person name="Sukno S.A."/>
            <person name="Thon M.R."/>
            <person name="Massola Junior N.S."/>
            <person name="Baroncelli R."/>
        </authorList>
    </citation>
    <scope>NUCLEOTIDE SEQUENCE</scope>
    <source>
        <strain evidence="2">LFN00145</strain>
    </source>
</reference>
<protein>
    <submittedName>
        <fullName evidence="2">Mitochondrial carrier C19G12.05-like protein 1</fullName>
    </submittedName>
</protein>
<dbReference type="AlphaFoldDB" id="A0A8H6K4S7"/>
<evidence type="ECO:0000313" key="2">
    <source>
        <dbReference type="EMBL" id="KAF6824475.1"/>
    </source>
</evidence>
<sequence length="171" mass="18098">MSEWITNQKKQNDPTSVMPRGGSTRGGRVPAAMVVVIIKRGAKRRKYALQNPPPAASRGRRRASEPPSIFSATPSAAPTGAFTRASSAAPSRTRRARARLDAPVGADPRDRVRAPRGLGECRQRPNPGAAGSVLVMTPGEAIKTKVIHDAASPSANTGRRWRGTRADGDAS</sequence>
<feature type="compositionally biased region" description="Basic and acidic residues" evidence="1">
    <location>
        <begin position="107"/>
        <end position="123"/>
    </location>
</feature>
<feature type="region of interest" description="Disordered" evidence="1">
    <location>
        <begin position="1"/>
        <end position="132"/>
    </location>
</feature>
<keyword evidence="3" id="KW-1185">Reference proteome</keyword>
<evidence type="ECO:0000313" key="3">
    <source>
        <dbReference type="Proteomes" id="UP000654918"/>
    </source>
</evidence>
<organism evidence="2 3">
    <name type="scientific">Colletotrichum plurivorum</name>
    <dbReference type="NCBI Taxonomy" id="2175906"/>
    <lineage>
        <taxon>Eukaryota</taxon>
        <taxon>Fungi</taxon>
        <taxon>Dikarya</taxon>
        <taxon>Ascomycota</taxon>
        <taxon>Pezizomycotina</taxon>
        <taxon>Sordariomycetes</taxon>
        <taxon>Hypocreomycetidae</taxon>
        <taxon>Glomerellales</taxon>
        <taxon>Glomerellaceae</taxon>
        <taxon>Colletotrichum</taxon>
        <taxon>Colletotrichum orchidearum species complex</taxon>
    </lineage>
</organism>
<feature type="region of interest" description="Disordered" evidence="1">
    <location>
        <begin position="147"/>
        <end position="171"/>
    </location>
</feature>
<dbReference type="Proteomes" id="UP000654918">
    <property type="component" value="Unassembled WGS sequence"/>
</dbReference>
<feature type="compositionally biased region" description="Low complexity" evidence="1">
    <location>
        <begin position="81"/>
        <end position="91"/>
    </location>
</feature>
<comment type="caution">
    <text evidence="2">The sequence shown here is derived from an EMBL/GenBank/DDBJ whole genome shotgun (WGS) entry which is preliminary data.</text>
</comment>
<dbReference type="EMBL" id="WIGO01000192">
    <property type="protein sequence ID" value="KAF6824475.1"/>
    <property type="molecule type" value="Genomic_DNA"/>
</dbReference>